<protein>
    <recommendedName>
        <fullName evidence="8">Exosome complex component N-terminal domain-containing protein</fullName>
    </recommendedName>
</protein>
<comment type="caution">
    <text evidence="6">The sequence shown here is derived from an EMBL/GenBank/DDBJ whole genome shotgun (WGS) entry which is preliminary data.</text>
</comment>
<dbReference type="InterPro" id="IPR026699">
    <property type="entry name" value="Exosome_RNA_bind1/RRP40/RRP4"/>
</dbReference>
<evidence type="ECO:0008006" key="8">
    <source>
        <dbReference type="Google" id="ProtNLM"/>
    </source>
</evidence>
<dbReference type="Gene3D" id="2.40.50.100">
    <property type="match status" value="1"/>
</dbReference>
<dbReference type="Pfam" id="PF14382">
    <property type="entry name" value="ECR1_N"/>
    <property type="match status" value="1"/>
</dbReference>
<feature type="compositionally biased region" description="Low complexity" evidence="3">
    <location>
        <begin position="66"/>
        <end position="83"/>
    </location>
</feature>
<evidence type="ECO:0000256" key="3">
    <source>
        <dbReference type="SAM" id="MobiDB-lite"/>
    </source>
</evidence>
<dbReference type="CDD" id="cd05789">
    <property type="entry name" value="S1_Rrp4"/>
    <property type="match status" value="1"/>
</dbReference>
<dbReference type="Proteomes" id="UP001165060">
    <property type="component" value="Unassembled WGS sequence"/>
</dbReference>
<dbReference type="InterPro" id="IPR012340">
    <property type="entry name" value="NA-bd_OB-fold"/>
</dbReference>
<reference evidence="6 7" key="1">
    <citation type="journal article" date="2023" name="Commun. Biol.">
        <title>Genome analysis of Parmales, the sister group of diatoms, reveals the evolutionary specialization of diatoms from phago-mixotrophs to photoautotrophs.</title>
        <authorList>
            <person name="Ban H."/>
            <person name="Sato S."/>
            <person name="Yoshikawa S."/>
            <person name="Yamada K."/>
            <person name="Nakamura Y."/>
            <person name="Ichinomiya M."/>
            <person name="Sato N."/>
            <person name="Blanc-Mathieu R."/>
            <person name="Endo H."/>
            <person name="Kuwata A."/>
            <person name="Ogata H."/>
        </authorList>
    </citation>
    <scope>NUCLEOTIDE SEQUENCE [LARGE SCALE GENOMIC DNA]</scope>
</reference>
<gene>
    <name evidence="6" type="ORF">TeGR_g24</name>
</gene>
<name>A0ABQ6MIY1_9STRA</name>
<dbReference type="SUPFAM" id="SSF50249">
    <property type="entry name" value="Nucleic acid-binding proteins"/>
    <property type="match status" value="1"/>
</dbReference>
<accession>A0ABQ6MIY1</accession>
<dbReference type="EMBL" id="BRYB01004168">
    <property type="protein sequence ID" value="GMI26744.1"/>
    <property type="molecule type" value="Genomic_DNA"/>
</dbReference>
<evidence type="ECO:0000313" key="7">
    <source>
        <dbReference type="Proteomes" id="UP001165060"/>
    </source>
</evidence>
<dbReference type="PANTHER" id="PTHR21321">
    <property type="entry name" value="PNAS-3 RELATED"/>
    <property type="match status" value="1"/>
</dbReference>
<evidence type="ECO:0000259" key="4">
    <source>
        <dbReference type="Pfam" id="PF14382"/>
    </source>
</evidence>
<feature type="domain" description="Exosome complex component N-terminal" evidence="4">
    <location>
        <begin position="6"/>
        <end position="30"/>
    </location>
</feature>
<keyword evidence="7" id="KW-1185">Reference proteome</keyword>
<feature type="region of interest" description="Disordered" evidence="3">
    <location>
        <begin position="39"/>
        <end position="96"/>
    </location>
</feature>
<evidence type="ECO:0000256" key="1">
    <source>
        <dbReference type="ARBA" id="ARBA00004123"/>
    </source>
</evidence>
<dbReference type="Gene3D" id="2.40.50.140">
    <property type="entry name" value="Nucleic acid-binding proteins"/>
    <property type="match status" value="1"/>
</dbReference>
<proteinExistence type="predicted"/>
<dbReference type="PANTHER" id="PTHR21321:SF4">
    <property type="entry name" value="EXOSOME COMPLEX COMPONENT RRP4"/>
    <property type="match status" value="1"/>
</dbReference>
<evidence type="ECO:0000256" key="2">
    <source>
        <dbReference type="ARBA" id="ARBA00022835"/>
    </source>
</evidence>
<dbReference type="SUPFAM" id="SSF110324">
    <property type="entry name" value="Ribosomal L27 protein-like"/>
    <property type="match status" value="1"/>
</dbReference>
<dbReference type="Pfam" id="PF21266">
    <property type="entry name" value="S1_RRP4"/>
    <property type="match status" value="1"/>
</dbReference>
<keyword evidence="2" id="KW-0271">Exosome</keyword>
<sequence>MSNLEFVVPGQTLAVDSGFLKGHGTYVETSEEVSIFADPSSAVPEGYDNMQIEAAPSGDDDGAGDGPTSSAPSSGASAGPSTEPSHEPSQQPAKKRRLVASVAGAVSRVNMLISVIPLQAMYAGEVGDLVVGRISAVESKRWKVDMGAAREANLMLSSVNLPGGAQRIRTYEDQLQMRSLFVEEDLVSAEVQQLMGDGAASLHTRSLR</sequence>
<organism evidence="6 7">
    <name type="scientific">Tetraparma gracilis</name>
    <dbReference type="NCBI Taxonomy" id="2962635"/>
    <lineage>
        <taxon>Eukaryota</taxon>
        <taxon>Sar</taxon>
        <taxon>Stramenopiles</taxon>
        <taxon>Ochrophyta</taxon>
        <taxon>Bolidophyceae</taxon>
        <taxon>Parmales</taxon>
        <taxon>Triparmaceae</taxon>
        <taxon>Tetraparma</taxon>
    </lineage>
</organism>
<feature type="domain" description="RRP4 S1" evidence="5">
    <location>
        <begin position="122"/>
        <end position="193"/>
    </location>
</feature>
<dbReference type="InterPro" id="IPR048565">
    <property type="entry name" value="S1_RRP4"/>
</dbReference>
<evidence type="ECO:0000313" key="6">
    <source>
        <dbReference type="EMBL" id="GMI26744.1"/>
    </source>
</evidence>
<dbReference type="InterPro" id="IPR025721">
    <property type="entry name" value="Exosome_cplx_N_dom"/>
</dbReference>
<evidence type="ECO:0000259" key="5">
    <source>
        <dbReference type="Pfam" id="PF21266"/>
    </source>
</evidence>
<comment type="subcellular location">
    <subcellularLocation>
        <location evidence="1">Nucleus</location>
    </subcellularLocation>
</comment>